<name>A0A845EDM9_9BACI</name>
<evidence type="ECO:0000313" key="3">
    <source>
        <dbReference type="Proteomes" id="UP000447393"/>
    </source>
</evidence>
<dbReference type="Proteomes" id="UP000447393">
    <property type="component" value="Unassembled WGS sequence"/>
</dbReference>
<sequence length="331" mass="37862">MNRKHPWILVILLSLLLAACSESGSSSSGEEGSVDTDVETHEFVTKVESFETEPYSYDRGGFQNFLTDVETYYEDEIFDDYLNFPTLSLDYMTFDFDGYGDTSITQTFAEDVFVDTTIAAPTFEESFSGEDFEKVDIAGREMHTKETDYGEIVYYWYEGDLQYYLSIGEGGQEEGMEAEQILKEAEKSHFAGKISGEVLDEVVQADDFPTPAPPEGSKPIYDIFLEYWPGQEIEYNYEYGKFAHYVRTTDSRMEVTTDYYDEVLTVEGDGEQVDIGVLYEDGDVYVEFLYGDLQYMLEYGETTIKNESERPDEEEILENMREIAAAIVEAN</sequence>
<feature type="signal peptide" evidence="1">
    <location>
        <begin position="1"/>
        <end position="28"/>
    </location>
</feature>
<evidence type="ECO:0000313" key="2">
    <source>
        <dbReference type="EMBL" id="MYL49811.1"/>
    </source>
</evidence>
<reference evidence="2 3" key="1">
    <citation type="submission" date="2019-11" db="EMBL/GenBank/DDBJ databases">
        <title>Genome sequences of 17 halophilic strains isolated from different environments.</title>
        <authorList>
            <person name="Furrow R.E."/>
        </authorList>
    </citation>
    <scope>NUCLEOTIDE SEQUENCE [LARGE SCALE GENOMIC DNA]</scope>
    <source>
        <strain evidence="2 3">22505_10_Sand</strain>
    </source>
</reference>
<dbReference type="EMBL" id="WMEZ01000003">
    <property type="protein sequence ID" value="MYL49811.1"/>
    <property type="molecule type" value="Genomic_DNA"/>
</dbReference>
<dbReference type="RefSeq" id="WP_160914652.1">
    <property type="nucleotide sequence ID" value="NZ_WMEZ01000003.1"/>
</dbReference>
<dbReference type="AlphaFoldDB" id="A0A845EDM9"/>
<evidence type="ECO:0000256" key="1">
    <source>
        <dbReference type="SAM" id="SignalP"/>
    </source>
</evidence>
<organism evidence="2 3">
    <name type="scientific">Halobacillus litoralis</name>
    <dbReference type="NCBI Taxonomy" id="45668"/>
    <lineage>
        <taxon>Bacteria</taxon>
        <taxon>Bacillati</taxon>
        <taxon>Bacillota</taxon>
        <taxon>Bacilli</taxon>
        <taxon>Bacillales</taxon>
        <taxon>Bacillaceae</taxon>
        <taxon>Halobacillus</taxon>
    </lineage>
</organism>
<evidence type="ECO:0008006" key="4">
    <source>
        <dbReference type="Google" id="ProtNLM"/>
    </source>
</evidence>
<keyword evidence="1" id="KW-0732">Signal</keyword>
<proteinExistence type="predicted"/>
<protein>
    <recommendedName>
        <fullName evidence="4">DUF4367 domain-containing protein</fullName>
    </recommendedName>
</protein>
<comment type="caution">
    <text evidence="2">The sequence shown here is derived from an EMBL/GenBank/DDBJ whole genome shotgun (WGS) entry which is preliminary data.</text>
</comment>
<accession>A0A845EDM9</accession>
<gene>
    <name evidence="2" type="ORF">GLV98_09945</name>
</gene>
<dbReference type="PROSITE" id="PS51257">
    <property type="entry name" value="PROKAR_LIPOPROTEIN"/>
    <property type="match status" value="1"/>
</dbReference>
<feature type="chain" id="PRO_5039182994" description="DUF4367 domain-containing protein" evidence="1">
    <location>
        <begin position="29"/>
        <end position="331"/>
    </location>
</feature>